<evidence type="ECO:0000313" key="3">
    <source>
        <dbReference type="Proteomes" id="UP000245383"/>
    </source>
</evidence>
<feature type="non-terminal residue" evidence="2">
    <location>
        <position position="1"/>
    </location>
</feature>
<evidence type="ECO:0000256" key="1">
    <source>
        <dbReference type="SAM" id="Phobius"/>
    </source>
</evidence>
<dbReference type="Proteomes" id="UP000245383">
    <property type="component" value="Unassembled WGS sequence"/>
</dbReference>
<organism evidence="2 3">
    <name type="scientific">Smittium simulii</name>
    <dbReference type="NCBI Taxonomy" id="133385"/>
    <lineage>
        <taxon>Eukaryota</taxon>
        <taxon>Fungi</taxon>
        <taxon>Fungi incertae sedis</taxon>
        <taxon>Zoopagomycota</taxon>
        <taxon>Kickxellomycotina</taxon>
        <taxon>Harpellomycetes</taxon>
        <taxon>Harpellales</taxon>
        <taxon>Legeriomycetaceae</taxon>
        <taxon>Smittium</taxon>
    </lineage>
</organism>
<dbReference type="AlphaFoldDB" id="A0A2T9YIF1"/>
<gene>
    <name evidence="2" type="ORF">BB561_004064</name>
</gene>
<keyword evidence="1" id="KW-1133">Transmembrane helix</keyword>
<reference evidence="2 3" key="1">
    <citation type="journal article" date="2018" name="MBio">
        <title>Comparative Genomics Reveals the Core Gene Toolbox for the Fungus-Insect Symbiosis.</title>
        <authorList>
            <person name="Wang Y."/>
            <person name="Stata M."/>
            <person name="Wang W."/>
            <person name="Stajich J.E."/>
            <person name="White M.M."/>
            <person name="Moncalvo J.M."/>
        </authorList>
    </citation>
    <scope>NUCLEOTIDE SEQUENCE [LARGE SCALE GENOMIC DNA]</scope>
    <source>
        <strain evidence="2 3">SWE-8-4</strain>
    </source>
</reference>
<keyword evidence="1" id="KW-0472">Membrane</keyword>
<feature type="transmembrane region" description="Helical" evidence="1">
    <location>
        <begin position="38"/>
        <end position="57"/>
    </location>
</feature>
<dbReference type="EMBL" id="MBFR01000176">
    <property type="protein sequence ID" value="PVU92064.1"/>
    <property type="molecule type" value="Genomic_DNA"/>
</dbReference>
<protein>
    <submittedName>
        <fullName evidence="2">Uncharacterized protein</fullName>
    </submittedName>
</protein>
<accession>A0A2T9YIF1</accession>
<comment type="caution">
    <text evidence="2">The sequence shown here is derived from an EMBL/GenBank/DDBJ whole genome shotgun (WGS) entry which is preliminary data.</text>
</comment>
<name>A0A2T9YIF1_9FUNG</name>
<evidence type="ECO:0000313" key="2">
    <source>
        <dbReference type="EMBL" id="PVU92064.1"/>
    </source>
</evidence>
<sequence length="130" mass="14212">KSTHPRITSRCTQKVIALLVKKIKASDLLSLAPASTTLATQLTILLVMAIFITIFPLNYSNPDTFIFIEANQINSNNSQILLSAVLKTIKSGISRDGYILISREYVKYCQIGNSQNGAGTLSAKPELLKN</sequence>
<proteinExistence type="predicted"/>
<keyword evidence="1" id="KW-0812">Transmembrane</keyword>
<keyword evidence="3" id="KW-1185">Reference proteome</keyword>